<reference evidence="4" key="1">
    <citation type="submission" date="2016-04" db="EMBL/GenBank/DDBJ databases">
        <title>Cephalotus genome sequencing.</title>
        <authorList>
            <person name="Fukushima K."/>
            <person name="Hasebe M."/>
            <person name="Fang X."/>
        </authorList>
    </citation>
    <scope>NUCLEOTIDE SEQUENCE [LARGE SCALE GENOMIC DNA]</scope>
    <source>
        <strain evidence="4">cv. St1</strain>
    </source>
</reference>
<keyword evidence="4" id="KW-1185">Reference proteome</keyword>
<dbReference type="EMBL" id="BDDD01000503">
    <property type="protein sequence ID" value="GAV66833.1"/>
    <property type="molecule type" value="Genomic_DNA"/>
</dbReference>
<organism evidence="3 4">
    <name type="scientific">Cephalotus follicularis</name>
    <name type="common">Albany pitcher plant</name>
    <dbReference type="NCBI Taxonomy" id="3775"/>
    <lineage>
        <taxon>Eukaryota</taxon>
        <taxon>Viridiplantae</taxon>
        <taxon>Streptophyta</taxon>
        <taxon>Embryophyta</taxon>
        <taxon>Tracheophyta</taxon>
        <taxon>Spermatophyta</taxon>
        <taxon>Magnoliopsida</taxon>
        <taxon>eudicotyledons</taxon>
        <taxon>Gunneridae</taxon>
        <taxon>Pentapetalae</taxon>
        <taxon>rosids</taxon>
        <taxon>fabids</taxon>
        <taxon>Oxalidales</taxon>
        <taxon>Cephalotaceae</taxon>
        <taxon>Cephalotus</taxon>
    </lineage>
</organism>
<dbReference type="Proteomes" id="UP000187406">
    <property type="component" value="Unassembled WGS sequence"/>
</dbReference>
<protein>
    <submittedName>
        <fullName evidence="3">PORR domain-containing protein</fullName>
    </submittedName>
</protein>
<feature type="compositionally biased region" description="Basic and acidic residues" evidence="1">
    <location>
        <begin position="373"/>
        <end position="389"/>
    </location>
</feature>
<feature type="compositionally biased region" description="Polar residues" evidence="1">
    <location>
        <begin position="418"/>
        <end position="434"/>
    </location>
</feature>
<dbReference type="FunCoup" id="A0A1Q3BGD8">
    <property type="interactions" value="732"/>
</dbReference>
<evidence type="ECO:0000313" key="3">
    <source>
        <dbReference type="EMBL" id="GAV66833.1"/>
    </source>
</evidence>
<proteinExistence type="predicted"/>
<dbReference type="AlphaFoldDB" id="A0A1Q3BGD8"/>
<dbReference type="PANTHER" id="PTHR31476:SF16">
    <property type="entry name" value="F14O23.23 PROTEIN"/>
    <property type="match status" value="1"/>
</dbReference>
<dbReference type="InParanoid" id="A0A1Q3BGD8"/>
<feature type="region of interest" description="Disordered" evidence="1">
    <location>
        <begin position="363"/>
        <end position="539"/>
    </location>
</feature>
<feature type="compositionally biased region" description="Basic and acidic residues" evidence="1">
    <location>
        <begin position="435"/>
        <end position="466"/>
    </location>
</feature>
<accession>A0A1Q3BGD8</accession>
<feature type="domain" description="PORR" evidence="2">
    <location>
        <begin position="29"/>
        <end position="354"/>
    </location>
</feature>
<comment type="caution">
    <text evidence="3">The sequence shown here is derived from an EMBL/GenBank/DDBJ whole genome shotgun (WGS) entry which is preliminary data.</text>
</comment>
<dbReference type="GO" id="GO:0003723">
    <property type="term" value="F:RNA binding"/>
    <property type="evidence" value="ECO:0007669"/>
    <property type="project" value="InterPro"/>
</dbReference>
<dbReference type="Pfam" id="PF11955">
    <property type="entry name" value="PORR"/>
    <property type="match status" value="1"/>
</dbReference>
<dbReference type="InterPro" id="IPR021099">
    <property type="entry name" value="PORR_domain"/>
</dbReference>
<dbReference type="STRING" id="3775.A0A1Q3BGD8"/>
<dbReference type="PANTHER" id="PTHR31476">
    <property type="entry name" value="PROTEIN WHAT'S THIS FACTOR 1 HOMOLOG, CHLOROPLASTIC"/>
    <property type="match status" value="1"/>
</dbReference>
<feature type="compositionally biased region" description="Polar residues" evidence="1">
    <location>
        <begin position="467"/>
        <end position="479"/>
    </location>
</feature>
<evidence type="ECO:0000313" key="4">
    <source>
        <dbReference type="Proteomes" id="UP000187406"/>
    </source>
</evidence>
<sequence length="539" mass="61683">MHFLFRSLSKSHSLSNHHRSFGDATIKHVRDRGLDHAVEREKNLKPIHDIKNMIKSEPSKSLPISTITERRDSLKIFARPIELIRKYPSVFEEVLPRGTGIHPHIKLTPELLNLDAEEKLVYESQIYKQDVADRLLKLLMLSRIHKIPLRVLEILKWDLGLPYGDVKSLATEFPDYFRIIGNGLDSALELVCWSDKMAVSVLERKAVKAQTGYKKGMPITFPMQFSRGFEMDKEVKNWVNEWQKLPYVSPYENSVHLLPTSDESDKWTTGVVHELLHLFVGKKAEKENLLCLGEHLGIKSRFKRVLLHHPGIFYVSSKIGTYTVVLRECYKRGLLIESNPLMNIRNQYLHLMHIVKEDKKLTNVSGGTTQQQQKEKTCGQDDDKAKEADASDDDYDEEEEDESCSRGEARKYVPANRGRSNWKANFGVNGSSGNMDREKSVGKRSSKARDKGPPKVSRTEMRDGRNSIESPQKSYNPKFSRTEMRGGCNSHGSSLESLRTKVSRRTEMHGLQKGHRNLQERSSCPRGSKRSLLNSTTFT</sequence>
<evidence type="ECO:0000256" key="1">
    <source>
        <dbReference type="SAM" id="MobiDB-lite"/>
    </source>
</evidence>
<feature type="compositionally biased region" description="Acidic residues" evidence="1">
    <location>
        <begin position="390"/>
        <end position="402"/>
    </location>
</feature>
<dbReference type="OrthoDB" id="1892230at2759"/>
<dbReference type="InterPro" id="IPR045040">
    <property type="entry name" value="PORR_fam"/>
</dbReference>
<name>A0A1Q3BGD8_CEPFO</name>
<evidence type="ECO:0000259" key="2">
    <source>
        <dbReference type="Pfam" id="PF11955"/>
    </source>
</evidence>
<gene>
    <name evidence="3" type="ORF">CFOL_v3_10343</name>
</gene>